<organism evidence="1 3">
    <name type="scientific">Cucumis melo var. makuwa</name>
    <name type="common">Oriental melon</name>
    <dbReference type="NCBI Taxonomy" id="1194695"/>
    <lineage>
        <taxon>Eukaryota</taxon>
        <taxon>Viridiplantae</taxon>
        <taxon>Streptophyta</taxon>
        <taxon>Embryophyta</taxon>
        <taxon>Tracheophyta</taxon>
        <taxon>Spermatophyta</taxon>
        <taxon>Magnoliopsida</taxon>
        <taxon>eudicotyledons</taxon>
        <taxon>Gunneridae</taxon>
        <taxon>Pentapetalae</taxon>
        <taxon>rosids</taxon>
        <taxon>fabids</taxon>
        <taxon>Cucurbitales</taxon>
        <taxon>Cucurbitaceae</taxon>
        <taxon>Benincaseae</taxon>
        <taxon>Cucumis</taxon>
    </lineage>
</organism>
<gene>
    <name evidence="2" type="ORF">E5676_scaffold14G00060</name>
    <name evidence="1" type="ORF">E6C27_scaffold38G00410</name>
</gene>
<evidence type="ECO:0000313" key="3">
    <source>
        <dbReference type="Proteomes" id="UP000321393"/>
    </source>
</evidence>
<accession>A0A5A7VH02</accession>
<evidence type="ECO:0000313" key="1">
    <source>
        <dbReference type="EMBL" id="KAA0067008.1"/>
    </source>
</evidence>
<evidence type="ECO:0000313" key="4">
    <source>
        <dbReference type="Proteomes" id="UP000321947"/>
    </source>
</evidence>
<dbReference type="AlphaFoldDB" id="A0A5A7VH02"/>
<dbReference type="Proteomes" id="UP000321393">
    <property type="component" value="Unassembled WGS sequence"/>
</dbReference>
<dbReference type="EMBL" id="SSTE01000699">
    <property type="protein sequence ID" value="KAA0067008.1"/>
    <property type="molecule type" value="Genomic_DNA"/>
</dbReference>
<evidence type="ECO:0000313" key="2">
    <source>
        <dbReference type="EMBL" id="TYK26244.1"/>
    </source>
</evidence>
<dbReference type="EMBL" id="SSTD01003480">
    <property type="protein sequence ID" value="TYK26244.1"/>
    <property type="molecule type" value="Genomic_DNA"/>
</dbReference>
<name>A0A5A7VH02_CUCMM</name>
<reference evidence="3 4" key="1">
    <citation type="submission" date="2019-08" db="EMBL/GenBank/DDBJ databases">
        <title>Draft genome sequences of two oriental melons (Cucumis melo L. var makuwa).</title>
        <authorList>
            <person name="Kwon S.-Y."/>
        </authorList>
    </citation>
    <scope>NUCLEOTIDE SEQUENCE [LARGE SCALE GENOMIC DNA]</scope>
    <source>
        <strain evidence="4">cv. Chang Bougi</strain>
        <strain evidence="3">cv. SW 3</strain>
        <tissue evidence="1">Leaf</tissue>
    </source>
</reference>
<sequence length="97" mass="10800">MLLFFKSSDVTPEAAMTEMEKKINFLKKVVEERDHEIASLKDQTKEGETAESNKTLVVKTDDKGKGVLQENQTQPSISVASLSVQQLQDMITSSIRA</sequence>
<comment type="caution">
    <text evidence="1">The sequence shown here is derived from an EMBL/GenBank/DDBJ whole genome shotgun (WGS) entry which is preliminary data.</text>
</comment>
<protein>
    <submittedName>
        <fullName evidence="1">Ty3-gypsy retrotransposon protein</fullName>
    </submittedName>
</protein>
<dbReference type="Proteomes" id="UP000321947">
    <property type="component" value="Unassembled WGS sequence"/>
</dbReference>
<proteinExistence type="predicted"/>
<dbReference type="OrthoDB" id="955092at2759"/>